<accession>A0A0H2QYT9</accession>
<feature type="chain" id="PRO_5005201436" evidence="1">
    <location>
        <begin position="22"/>
        <end position="80"/>
    </location>
</feature>
<protein>
    <submittedName>
        <fullName evidence="2">Uncharacterized protein</fullName>
    </submittedName>
</protein>
<keyword evidence="3" id="KW-1185">Reference proteome</keyword>
<evidence type="ECO:0000313" key="3">
    <source>
        <dbReference type="Proteomes" id="UP000053477"/>
    </source>
</evidence>
<evidence type="ECO:0000256" key="1">
    <source>
        <dbReference type="SAM" id="SignalP"/>
    </source>
</evidence>
<keyword evidence="1" id="KW-0732">Signal</keyword>
<sequence>MWMLPSIPLVISFHIISPAYNEPGNRESVVLDDRKLKDMAAMTSCTWQRVNYHSCQNRLLVNESGDVDPVDLQRVLRVGW</sequence>
<name>A0A0H2QYT9_9AGAM</name>
<gene>
    <name evidence="2" type="ORF">SCHPADRAFT_933977</name>
</gene>
<evidence type="ECO:0000313" key="2">
    <source>
        <dbReference type="EMBL" id="KLO04569.1"/>
    </source>
</evidence>
<dbReference type="EMBL" id="KQ086498">
    <property type="protein sequence ID" value="KLO04569.1"/>
    <property type="molecule type" value="Genomic_DNA"/>
</dbReference>
<feature type="signal peptide" evidence="1">
    <location>
        <begin position="1"/>
        <end position="21"/>
    </location>
</feature>
<proteinExistence type="predicted"/>
<dbReference type="Proteomes" id="UP000053477">
    <property type="component" value="Unassembled WGS sequence"/>
</dbReference>
<organism evidence="2 3">
    <name type="scientific">Schizopora paradoxa</name>
    <dbReference type="NCBI Taxonomy" id="27342"/>
    <lineage>
        <taxon>Eukaryota</taxon>
        <taxon>Fungi</taxon>
        <taxon>Dikarya</taxon>
        <taxon>Basidiomycota</taxon>
        <taxon>Agaricomycotina</taxon>
        <taxon>Agaricomycetes</taxon>
        <taxon>Hymenochaetales</taxon>
        <taxon>Schizoporaceae</taxon>
        <taxon>Schizopora</taxon>
    </lineage>
</organism>
<dbReference type="InParanoid" id="A0A0H2QYT9"/>
<dbReference type="AlphaFoldDB" id="A0A0H2QYT9"/>
<reference evidence="2 3" key="1">
    <citation type="submission" date="2015-04" db="EMBL/GenBank/DDBJ databases">
        <title>Complete genome sequence of Schizopora paradoxa KUC8140, a cosmopolitan wood degrader in East Asia.</title>
        <authorList>
            <consortium name="DOE Joint Genome Institute"/>
            <person name="Min B."/>
            <person name="Park H."/>
            <person name="Jang Y."/>
            <person name="Kim J.-J."/>
            <person name="Kim K.H."/>
            <person name="Pangilinan J."/>
            <person name="Lipzen A."/>
            <person name="Riley R."/>
            <person name="Grigoriev I.V."/>
            <person name="Spatafora J.W."/>
            <person name="Choi I.-G."/>
        </authorList>
    </citation>
    <scope>NUCLEOTIDE SEQUENCE [LARGE SCALE GENOMIC DNA]</scope>
    <source>
        <strain evidence="2 3">KUC8140</strain>
    </source>
</reference>